<dbReference type="EMBL" id="CM046117">
    <property type="protein sequence ID" value="KAI8436872.1"/>
    <property type="molecule type" value="Genomic_DNA"/>
</dbReference>
<proteinExistence type="predicted"/>
<gene>
    <name evidence="1" type="ORF">MSG28_010322</name>
</gene>
<evidence type="ECO:0000313" key="1">
    <source>
        <dbReference type="EMBL" id="KAI8436872.1"/>
    </source>
</evidence>
<comment type="caution">
    <text evidence="1">The sequence shown here is derived from an EMBL/GenBank/DDBJ whole genome shotgun (WGS) entry which is preliminary data.</text>
</comment>
<organism evidence="1 2">
    <name type="scientific">Choristoneura fumiferana</name>
    <name type="common">Spruce budworm moth</name>
    <name type="synonym">Archips fumiferana</name>
    <dbReference type="NCBI Taxonomy" id="7141"/>
    <lineage>
        <taxon>Eukaryota</taxon>
        <taxon>Metazoa</taxon>
        <taxon>Ecdysozoa</taxon>
        <taxon>Arthropoda</taxon>
        <taxon>Hexapoda</taxon>
        <taxon>Insecta</taxon>
        <taxon>Pterygota</taxon>
        <taxon>Neoptera</taxon>
        <taxon>Endopterygota</taxon>
        <taxon>Lepidoptera</taxon>
        <taxon>Glossata</taxon>
        <taxon>Ditrysia</taxon>
        <taxon>Tortricoidea</taxon>
        <taxon>Tortricidae</taxon>
        <taxon>Tortricinae</taxon>
        <taxon>Choristoneura</taxon>
    </lineage>
</organism>
<dbReference type="Proteomes" id="UP001064048">
    <property type="component" value="Chromosome 17"/>
</dbReference>
<keyword evidence="2" id="KW-1185">Reference proteome</keyword>
<protein>
    <submittedName>
        <fullName evidence="1">Uncharacterized protein</fullName>
    </submittedName>
</protein>
<name>A0ACC0KKU1_CHOFU</name>
<sequence>MKPKHIYLLFAVLVACGTAATQSTDELQIPVENDNQFPPENHAESDVIDGSGEGIVDTTTDISPPPELEAMEAIKHLTAEVNITPEEEIPCPKTCVCNVQGESNLFTVDCSGYGLTEFPYPIDEKTSTLNLKDNKLTEIPKSISTLKNLKVLNAENNLIMELSPGSVSELPELNVLKLANNRLIEYPNDLKNSLVLTKLEELDLGGNDMRTTLNPETFLNFKSLRKLTLPTTTKELNEDICNNLKGTLEMICTGTCGNELHDCEDTQKPIDIEDEMFVEAKLPAVLTAPDSDDNMEMEPQINSTRDNGVTNVDSGTEETPSETQTPSTAIKANSEIVSPVNNFSLRTAVYKASSEGESLQTGKPIENANQEAAPSNEENIKIGATTSDTKTGGVDKSVIGIIVAAMVVVVAGVTIKKNWSSIKKRFSSTPRPANERVANGNGSTPEEVPLQDKSPV</sequence>
<evidence type="ECO:0000313" key="2">
    <source>
        <dbReference type="Proteomes" id="UP001064048"/>
    </source>
</evidence>
<reference evidence="1 2" key="1">
    <citation type="journal article" date="2022" name="Genome Biol. Evol.">
        <title>The Spruce Budworm Genome: Reconstructing the Evolutionary History of Antifreeze Proteins.</title>
        <authorList>
            <person name="Beliveau C."/>
            <person name="Gagne P."/>
            <person name="Picq S."/>
            <person name="Vernygora O."/>
            <person name="Keeling C.I."/>
            <person name="Pinkney K."/>
            <person name="Doucet D."/>
            <person name="Wen F."/>
            <person name="Johnston J.S."/>
            <person name="Maaroufi H."/>
            <person name="Boyle B."/>
            <person name="Laroche J."/>
            <person name="Dewar K."/>
            <person name="Juretic N."/>
            <person name="Blackburn G."/>
            <person name="Nisole A."/>
            <person name="Brunet B."/>
            <person name="Brandao M."/>
            <person name="Lumley L."/>
            <person name="Duan J."/>
            <person name="Quan G."/>
            <person name="Lucarotti C.J."/>
            <person name="Roe A.D."/>
            <person name="Sperling F.A.H."/>
            <person name="Levesque R.C."/>
            <person name="Cusson M."/>
        </authorList>
    </citation>
    <scope>NUCLEOTIDE SEQUENCE [LARGE SCALE GENOMIC DNA]</scope>
    <source>
        <strain evidence="1">Glfc:IPQL:Cfum</strain>
    </source>
</reference>
<accession>A0ACC0KKU1</accession>